<dbReference type="KEGG" id="mfy:HH212_00155"/>
<dbReference type="AlphaFoldDB" id="A0A7Z2VT79"/>
<sequence>MAERKYPRQAWVLMPSFKPAEVTLKKPYGSFCGSEDWDLTEKGKPYHKDSLYLSKSAAIAAGREQVEQQRADIAKRQEKMNKRIAALDKAEKDAS</sequence>
<evidence type="ECO:0000313" key="2">
    <source>
        <dbReference type="Proteomes" id="UP000502415"/>
    </source>
</evidence>
<organism evidence="1 2">
    <name type="scientific">Massilia forsythiae</name>
    <dbReference type="NCBI Taxonomy" id="2728020"/>
    <lineage>
        <taxon>Bacteria</taxon>
        <taxon>Pseudomonadati</taxon>
        <taxon>Pseudomonadota</taxon>
        <taxon>Betaproteobacteria</taxon>
        <taxon>Burkholderiales</taxon>
        <taxon>Oxalobacteraceae</taxon>
        <taxon>Telluria group</taxon>
        <taxon>Massilia</taxon>
    </lineage>
</organism>
<proteinExistence type="predicted"/>
<reference evidence="1 2" key="1">
    <citation type="submission" date="2020-04" db="EMBL/GenBank/DDBJ databases">
        <title>Genome sequencing of novel species.</title>
        <authorList>
            <person name="Heo J."/>
            <person name="Kim S.-J."/>
            <person name="Kim J.-S."/>
            <person name="Hong S.-B."/>
            <person name="Kwon S.-W."/>
        </authorList>
    </citation>
    <scope>NUCLEOTIDE SEQUENCE [LARGE SCALE GENOMIC DNA]</scope>
    <source>
        <strain evidence="1 2">GN2-R2</strain>
    </source>
</reference>
<dbReference type="RefSeq" id="WP_169433549.1">
    <property type="nucleotide sequence ID" value="NZ_CP051685.1"/>
</dbReference>
<keyword evidence="2" id="KW-1185">Reference proteome</keyword>
<accession>A0A7Z2VT79</accession>
<dbReference type="Proteomes" id="UP000502415">
    <property type="component" value="Chromosome"/>
</dbReference>
<gene>
    <name evidence="1" type="ORF">HH212_00155</name>
</gene>
<name>A0A7Z2VT79_9BURK</name>
<protein>
    <submittedName>
        <fullName evidence="1">Uncharacterized protein</fullName>
    </submittedName>
</protein>
<evidence type="ECO:0000313" key="1">
    <source>
        <dbReference type="EMBL" id="QJD98649.1"/>
    </source>
</evidence>
<dbReference type="EMBL" id="CP051685">
    <property type="protein sequence ID" value="QJD98649.1"/>
    <property type="molecule type" value="Genomic_DNA"/>
</dbReference>